<gene>
    <name evidence="1" type="ORF">CPLFYP93_02315</name>
</gene>
<dbReference type="EMBL" id="CACRTV010000057">
    <property type="protein sequence ID" value="VYU45042.1"/>
    <property type="molecule type" value="Genomic_DNA"/>
</dbReference>
<protein>
    <submittedName>
        <fullName evidence="1">Uncharacterized protein</fullName>
    </submittedName>
</protein>
<evidence type="ECO:0000313" key="1">
    <source>
        <dbReference type="EMBL" id="VYU45042.1"/>
    </source>
</evidence>
<proteinExistence type="predicted"/>
<accession>A0A6N3EZ96</accession>
<sequence>MEVNYSGYNHVLCNSIKPTYTIPSGLTFTLEDYIKSQLYFPLMPYSVERELKDYSRALTVIEDGVEDPEYLSSFYKVVNYFYRDLAVSIINAVDKYPDNKFDFYVTSAIEDLLPREQIDDSDIKKYIEKEHEELWRNKAEVLLQIANRKTTPVLIEMR</sequence>
<reference evidence="1" key="1">
    <citation type="submission" date="2019-11" db="EMBL/GenBank/DDBJ databases">
        <authorList>
            <person name="Feng L."/>
        </authorList>
    </citation>
    <scope>NUCLEOTIDE SEQUENCE</scope>
    <source>
        <strain evidence="1">CParaputrificumLFYP93</strain>
    </source>
</reference>
<name>A0A6N3EZ96_9CLOT</name>
<dbReference type="AlphaFoldDB" id="A0A6N3EZ96"/>
<organism evidence="1">
    <name type="scientific">Clostridium paraputrificum</name>
    <dbReference type="NCBI Taxonomy" id="29363"/>
    <lineage>
        <taxon>Bacteria</taxon>
        <taxon>Bacillati</taxon>
        <taxon>Bacillota</taxon>
        <taxon>Clostridia</taxon>
        <taxon>Eubacteriales</taxon>
        <taxon>Clostridiaceae</taxon>
        <taxon>Clostridium</taxon>
    </lineage>
</organism>
<dbReference type="RefSeq" id="WP_156561685.1">
    <property type="nucleotide sequence ID" value="NZ_CACRTV010000057.1"/>
</dbReference>